<name>A0A934I6V1_9CORY</name>
<evidence type="ECO:0000313" key="3">
    <source>
        <dbReference type="Proteomes" id="UP000645966"/>
    </source>
</evidence>
<reference evidence="2" key="1">
    <citation type="submission" date="2020-12" db="EMBL/GenBank/DDBJ databases">
        <title>Genome public.</title>
        <authorList>
            <person name="Sun Q."/>
        </authorList>
    </citation>
    <scope>NUCLEOTIDE SEQUENCE</scope>
    <source>
        <strain evidence="2">CCM 8863</strain>
    </source>
</reference>
<accession>A0A934I6V1</accession>
<proteinExistence type="predicted"/>
<sequence>MHDARHFYVSLALMSLALLFALSGPTAWTVLLLVVLICWSVWVQFATDNINARKGRKSTPGRKPRVR</sequence>
<keyword evidence="1" id="KW-0812">Transmembrane</keyword>
<gene>
    <name evidence="2" type="ORF">JDV75_06500</name>
</gene>
<feature type="transmembrane region" description="Helical" evidence="1">
    <location>
        <begin position="7"/>
        <end position="24"/>
    </location>
</feature>
<protein>
    <submittedName>
        <fullName evidence="2">Uncharacterized protein</fullName>
    </submittedName>
</protein>
<keyword evidence="1" id="KW-0472">Membrane</keyword>
<dbReference type="EMBL" id="JAEIOS010000011">
    <property type="protein sequence ID" value="MBI8989409.1"/>
    <property type="molecule type" value="Genomic_DNA"/>
</dbReference>
<evidence type="ECO:0000313" key="2">
    <source>
        <dbReference type="EMBL" id="MBI8989409.1"/>
    </source>
</evidence>
<evidence type="ECO:0000256" key="1">
    <source>
        <dbReference type="SAM" id="Phobius"/>
    </source>
</evidence>
<organism evidence="2 3">
    <name type="scientific">Corynebacterium meridianum</name>
    <dbReference type="NCBI Taxonomy" id="2765363"/>
    <lineage>
        <taxon>Bacteria</taxon>
        <taxon>Bacillati</taxon>
        <taxon>Actinomycetota</taxon>
        <taxon>Actinomycetes</taxon>
        <taxon>Mycobacteriales</taxon>
        <taxon>Corynebacteriaceae</taxon>
        <taxon>Corynebacterium</taxon>
    </lineage>
</organism>
<keyword evidence="1" id="KW-1133">Transmembrane helix</keyword>
<dbReference type="Proteomes" id="UP000645966">
    <property type="component" value="Unassembled WGS sequence"/>
</dbReference>
<feature type="transmembrane region" description="Helical" evidence="1">
    <location>
        <begin position="30"/>
        <end position="47"/>
    </location>
</feature>
<dbReference type="AlphaFoldDB" id="A0A934I6V1"/>
<comment type="caution">
    <text evidence="2">The sequence shown here is derived from an EMBL/GenBank/DDBJ whole genome shotgun (WGS) entry which is preliminary data.</text>
</comment>
<dbReference type="RefSeq" id="WP_198738394.1">
    <property type="nucleotide sequence ID" value="NZ_JAEIOS010000011.1"/>
</dbReference>
<keyword evidence="3" id="KW-1185">Reference proteome</keyword>